<dbReference type="SUPFAM" id="SSF144000">
    <property type="entry name" value="Oxysterol-binding protein-like"/>
    <property type="match status" value="1"/>
</dbReference>
<feature type="region of interest" description="Disordered" evidence="11">
    <location>
        <begin position="56"/>
        <end position="76"/>
    </location>
</feature>
<dbReference type="Pfam" id="PF01237">
    <property type="entry name" value="Oxysterol_BP"/>
    <property type="match status" value="1"/>
</dbReference>
<evidence type="ECO:0000256" key="3">
    <source>
        <dbReference type="ARBA" id="ARBA00022448"/>
    </source>
</evidence>
<evidence type="ECO:0000313" key="15">
    <source>
        <dbReference type="RefSeq" id="XP_014016710.1"/>
    </source>
</evidence>
<dbReference type="CDD" id="cd13284">
    <property type="entry name" value="PH_OSBP_ORP4"/>
    <property type="match status" value="1"/>
</dbReference>
<keyword evidence="6" id="KW-0446">Lipid-binding</keyword>
<feature type="chain" id="PRO_5010273657" description="Oxysterol-binding protein" evidence="12">
    <location>
        <begin position="19"/>
        <end position="841"/>
    </location>
</feature>
<feature type="region of interest" description="Disordered" evidence="11">
    <location>
        <begin position="183"/>
        <end position="223"/>
    </location>
</feature>
<evidence type="ECO:0000256" key="2">
    <source>
        <dbReference type="ARBA" id="ARBA00008842"/>
    </source>
</evidence>
<dbReference type="SUPFAM" id="SSF50729">
    <property type="entry name" value="PH domain-like"/>
    <property type="match status" value="1"/>
</dbReference>
<comment type="similarity">
    <text evidence="2 8">Belongs to the OSBP family.</text>
</comment>
<keyword evidence="3 9" id="KW-0813">Transport</keyword>
<dbReference type="Proteomes" id="UP001652741">
    <property type="component" value="Chromosome ssa20"/>
</dbReference>
<sequence length="841" mass="94632">MVLILLSLVRTLPGLAHSSAVCMGRAIALCGRSGRIVSFLSAVPCLSGCTPQPAAERRMSDQGKSSVSTPASAPAPGSDTYKGWLFKWTNYLKGYQRRWFVLSNGLLSYYRTQAEMAHTCRGTINLATAHIDTEDACNIVLSSGGRTYHLKASTEVERQRWVTALELAKAKAIRMMNDQSEFLYPTGTGPDREKGKSRISGTFRPVNDSGDEEPTTQSDRSEGIQGTLKTLISKLDDLSTCNDLIAKHGAALQRSLSELEALRVPVEGGEKIKGVNERATLFRITSNAMINACRDFLDLAETHSRRWQRALQYEREQRIHLEETIEQLAKQHNSLERAWREAPTLSVNTPSSPTTKKGGSERPQKGEASDEDEDTEYFDAMEDSPAFITVTATENTQHRCSQSNLCGVSGGHTNDWNQDNVSPSCKDSGKELQPLRKRRSRIPDKPNYSLNLWSIMKNCIGKELSKIPMPVNFNEPLSMLQRLTEDLEYHELLDKAACCENSLEQLCLVAAFSVSSYSTTVHRTAKPFNPLLGETYELDRLDDLGYRSLCEQVSHHPPAAAHHVISQRGWTLWQQITISSKFRGKYLSIMPLGAIHLQFHSSENHYVWRKVISTVHNIIVGKLWIDQSGDIEIVNHRTKETCQLKFSPYSYFSRDVPRKVTGVVSDSGGQAHYILSGTWDDKIESSKIVQSSKGGSGSEGKQKTVYQTLSPKLLWKKYPLPDNAENMYFFSSLALTLNEPEDGVGLTDSRLRPDQRLMEAGRWDEANSEKQRLEEKQRAVRRRREAEATDALDNGREYDGFQPQWFHKRKNDITGETTFVYKGGYWEAKDSQDWSTCSEIF</sequence>
<dbReference type="RefSeq" id="XP_014016710.1">
    <property type="nucleotide sequence ID" value="XM_014161235.2"/>
</dbReference>
<dbReference type="GO" id="GO:0015485">
    <property type="term" value="F:cholesterol binding"/>
    <property type="evidence" value="ECO:0007669"/>
    <property type="project" value="TreeGrafter"/>
</dbReference>
<keyword evidence="10" id="KW-0175">Coiled coil</keyword>
<reference evidence="15" key="1">
    <citation type="submission" date="2025-08" db="UniProtKB">
        <authorList>
            <consortium name="RefSeq"/>
        </authorList>
    </citation>
    <scope>IDENTIFICATION</scope>
</reference>
<feature type="compositionally biased region" description="Low complexity" evidence="11">
    <location>
        <begin position="65"/>
        <end position="76"/>
    </location>
</feature>
<dbReference type="PROSITE" id="PS01013">
    <property type="entry name" value="OSBP"/>
    <property type="match status" value="1"/>
</dbReference>
<evidence type="ECO:0000256" key="8">
    <source>
        <dbReference type="RuleBase" id="RU003844"/>
    </source>
</evidence>
<dbReference type="InterPro" id="IPR001849">
    <property type="entry name" value="PH_domain"/>
</dbReference>
<evidence type="ECO:0000256" key="1">
    <source>
        <dbReference type="ARBA" id="ARBA00004170"/>
    </source>
</evidence>
<feature type="compositionally biased region" description="Basic and acidic residues" evidence="11">
    <location>
        <begin position="358"/>
        <end position="368"/>
    </location>
</feature>
<evidence type="ECO:0000256" key="5">
    <source>
        <dbReference type="ARBA" id="ARBA00023055"/>
    </source>
</evidence>
<evidence type="ECO:0000256" key="11">
    <source>
        <dbReference type="SAM" id="MobiDB-lite"/>
    </source>
</evidence>
<dbReference type="PANTHER" id="PTHR10972">
    <property type="entry name" value="OXYSTEROL-BINDING PROTEIN-RELATED"/>
    <property type="match status" value="1"/>
</dbReference>
<dbReference type="GeneID" id="106580333"/>
<dbReference type="InterPro" id="IPR037239">
    <property type="entry name" value="OSBP_sf"/>
</dbReference>
<dbReference type="GO" id="GO:0006869">
    <property type="term" value="P:lipid transport"/>
    <property type="evidence" value="ECO:0007669"/>
    <property type="project" value="UniProtKB-KW"/>
</dbReference>
<keyword evidence="14" id="KW-1185">Reference proteome</keyword>
<evidence type="ECO:0000256" key="12">
    <source>
        <dbReference type="SAM" id="SignalP"/>
    </source>
</evidence>
<feature type="compositionally biased region" description="Polar residues" evidence="11">
    <location>
        <begin position="345"/>
        <end position="357"/>
    </location>
</feature>
<feature type="domain" description="PH" evidence="13">
    <location>
        <begin position="78"/>
        <end position="170"/>
    </location>
</feature>
<feature type="coiled-coil region" evidence="10">
    <location>
        <begin position="311"/>
        <end position="338"/>
    </location>
</feature>
<keyword evidence="7" id="KW-0472">Membrane</keyword>
<dbReference type="FunFam" id="2.40.160.120:FF:000003">
    <property type="entry name" value="Oxysterol-binding protein"/>
    <property type="match status" value="1"/>
</dbReference>
<dbReference type="Gene3D" id="2.30.29.30">
    <property type="entry name" value="Pleckstrin-homology domain (PH domain)/Phosphotyrosine-binding domain (PTB)"/>
    <property type="match status" value="1"/>
</dbReference>
<dbReference type="InterPro" id="IPR000648">
    <property type="entry name" value="Oxysterol-bd"/>
</dbReference>
<proteinExistence type="inferred from homology"/>
<dbReference type="GO" id="GO:0005886">
    <property type="term" value="C:plasma membrane"/>
    <property type="evidence" value="ECO:0007669"/>
    <property type="project" value="TreeGrafter"/>
</dbReference>
<organism evidence="14 15">
    <name type="scientific">Salmo salar</name>
    <name type="common">Atlantic salmon</name>
    <dbReference type="NCBI Taxonomy" id="8030"/>
    <lineage>
        <taxon>Eukaryota</taxon>
        <taxon>Metazoa</taxon>
        <taxon>Chordata</taxon>
        <taxon>Craniata</taxon>
        <taxon>Vertebrata</taxon>
        <taxon>Euteleostomi</taxon>
        <taxon>Actinopterygii</taxon>
        <taxon>Neopterygii</taxon>
        <taxon>Teleostei</taxon>
        <taxon>Protacanthopterygii</taxon>
        <taxon>Salmoniformes</taxon>
        <taxon>Salmonidae</taxon>
        <taxon>Salmoninae</taxon>
        <taxon>Salmo</taxon>
    </lineage>
</organism>
<gene>
    <name evidence="15" type="primary">LOC106580333</name>
</gene>
<evidence type="ECO:0000256" key="4">
    <source>
        <dbReference type="ARBA" id="ARBA00022553"/>
    </source>
</evidence>
<accession>A0A1S3NN93</accession>
<evidence type="ECO:0000256" key="6">
    <source>
        <dbReference type="ARBA" id="ARBA00023121"/>
    </source>
</evidence>
<dbReference type="InterPro" id="IPR018494">
    <property type="entry name" value="Oxysterol-bd_CS"/>
</dbReference>
<dbReference type="Pfam" id="PF00169">
    <property type="entry name" value="PH"/>
    <property type="match status" value="1"/>
</dbReference>
<evidence type="ECO:0000256" key="7">
    <source>
        <dbReference type="ARBA" id="ARBA00023136"/>
    </source>
</evidence>
<dbReference type="InterPro" id="IPR011993">
    <property type="entry name" value="PH-like_dom_sf"/>
</dbReference>
<feature type="region of interest" description="Disordered" evidence="11">
    <location>
        <begin position="339"/>
        <end position="374"/>
    </location>
</feature>
<keyword evidence="12" id="KW-0732">Signal</keyword>
<feature type="region of interest" description="Disordered" evidence="11">
    <location>
        <begin position="764"/>
        <end position="796"/>
    </location>
</feature>
<evidence type="ECO:0000313" key="14">
    <source>
        <dbReference type="Proteomes" id="UP001652741"/>
    </source>
</evidence>
<dbReference type="PANTHER" id="PTHR10972:SF194">
    <property type="entry name" value="OXYSTEROL-BINDING PROTEIN 2"/>
    <property type="match status" value="1"/>
</dbReference>
<feature type="signal peptide" evidence="12">
    <location>
        <begin position="1"/>
        <end position="18"/>
    </location>
</feature>
<dbReference type="OrthoDB" id="14833at2759"/>
<dbReference type="FunFam" id="2.30.29.30:FF:000074">
    <property type="entry name" value="Oxysterol-binding protein"/>
    <property type="match status" value="1"/>
</dbReference>
<comment type="subcellular location">
    <subcellularLocation>
        <location evidence="1">Membrane</location>
        <topology evidence="1">Peripheral membrane protein</topology>
    </subcellularLocation>
</comment>
<dbReference type="AlphaFoldDB" id="A0A1S3NN93"/>
<dbReference type="PROSITE" id="PS50003">
    <property type="entry name" value="PH_DOMAIN"/>
    <property type="match status" value="1"/>
</dbReference>
<dbReference type="GO" id="GO:0005829">
    <property type="term" value="C:cytosol"/>
    <property type="evidence" value="ECO:0007669"/>
    <property type="project" value="TreeGrafter"/>
</dbReference>
<dbReference type="Gene3D" id="2.40.160.120">
    <property type="match status" value="1"/>
</dbReference>
<keyword evidence="4" id="KW-0597">Phosphoprotein</keyword>
<dbReference type="SMART" id="SM00233">
    <property type="entry name" value="PH"/>
    <property type="match status" value="1"/>
</dbReference>
<dbReference type="GO" id="GO:0097038">
    <property type="term" value="C:perinuclear endoplasmic reticulum"/>
    <property type="evidence" value="ECO:0007669"/>
    <property type="project" value="TreeGrafter"/>
</dbReference>
<name>A0A1S3NN93_SALSA</name>
<feature type="compositionally biased region" description="Basic and acidic residues" evidence="11">
    <location>
        <begin position="764"/>
        <end position="778"/>
    </location>
</feature>
<protein>
    <recommendedName>
        <fullName evidence="9">Oxysterol-binding protein</fullName>
    </recommendedName>
</protein>
<evidence type="ECO:0000259" key="13">
    <source>
        <dbReference type="PROSITE" id="PS50003"/>
    </source>
</evidence>
<keyword evidence="5 9" id="KW-0445">Lipid transport</keyword>
<evidence type="ECO:0000256" key="9">
    <source>
        <dbReference type="RuleBase" id="RU003845"/>
    </source>
</evidence>
<evidence type="ECO:0000256" key="10">
    <source>
        <dbReference type="SAM" id="Coils"/>
    </source>
</evidence>